<evidence type="ECO:0000313" key="2">
    <source>
        <dbReference type="EMBL" id="KAL0091775.1"/>
    </source>
</evidence>
<dbReference type="EMBL" id="JBCLYO010000003">
    <property type="protein sequence ID" value="KAL0091775.1"/>
    <property type="molecule type" value="Genomic_DNA"/>
</dbReference>
<comment type="caution">
    <text evidence="2">The sequence shown here is derived from an EMBL/GenBank/DDBJ whole genome shotgun (WGS) entry which is preliminary data.</text>
</comment>
<protein>
    <submittedName>
        <fullName evidence="2">Uncharacterized protein</fullName>
    </submittedName>
</protein>
<dbReference type="Proteomes" id="UP001448207">
    <property type="component" value="Unassembled WGS sequence"/>
</dbReference>
<keyword evidence="1" id="KW-1133">Transmembrane helix</keyword>
<keyword evidence="1" id="KW-0812">Transmembrane</keyword>
<name>A0ABR3B7C9_PHYBL</name>
<evidence type="ECO:0000256" key="1">
    <source>
        <dbReference type="SAM" id="Phobius"/>
    </source>
</evidence>
<accession>A0ABR3B7C9</accession>
<feature type="transmembrane region" description="Helical" evidence="1">
    <location>
        <begin position="41"/>
        <end position="58"/>
    </location>
</feature>
<reference evidence="2 3" key="1">
    <citation type="submission" date="2024-04" db="EMBL/GenBank/DDBJ databases">
        <title>Symmetric and asymmetric DNA N6-adenine methylation regulates different biological responses in Mucorales.</title>
        <authorList>
            <consortium name="Lawrence Berkeley National Laboratory"/>
            <person name="Lax C."/>
            <person name="Mondo S.J."/>
            <person name="Osorio-Concepcion M."/>
            <person name="Muszewska A."/>
            <person name="Corrochano-Luque M."/>
            <person name="Gutierrez G."/>
            <person name="Riley R."/>
            <person name="Lipzen A."/>
            <person name="Guo J."/>
            <person name="Hundley H."/>
            <person name="Amirebrahimi M."/>
            <person name="Ng V."/>
            <person name="Lorenzo-Gutierrez D."/>
            <person name="Binder U."/>
            <person name="Yang J."/>
            <person name="Song Y."/>
            <person name="Canovas D."/>
            <person name="Navarro E."/>
            <person name="Freitag M."/>
            <person name="Gabaldon T."/>
            <person name="Grigoriev I.V."/>
            <person name="Corrochano L.M."/>
            <person name="Nicolas F.E."/>
            <person name="Garre V."/>
        </authorList>
    </citation>
    <scope>NUCLEOTIDE SEQUENCE [LARGE SCALE GENOMIC DNA]</scope>
    <source>
        <strain evidence="2 3">L51</strain>
    </source>
</reference>
<keyword evidence="3" id="KW-1185">Reference proteome</keyword>
<keyword evidence="1" id="KW-0472">Membrane</keyword>
<evidence type="ECO:0000313" key="3">
    <source>
        <dbReference type="Proteomes" id="UP001448207"/>
    </source>
</evidence>
<sequence length="59" mass="6863">MSFSITLSYYSLSDWPTFLNPYIIFFLVTPSQTIKMFPLDFILVSSFISSSLYVFTVVF</sequence>
<organism evidence="2 3">
    <name type="scientific">Phycomyces blakesleeanus</name>
    <dbReference type="NCBI Taxonomy" id="4837"/>
    <lineage>
        <taxon>Eukaryota</taxon>
        <taxon>Fungi</taxon>
        <taxon>Fungi incertae sedis</taxon>
        <taxon>Mucoromycota</taxon>
        <taxon>Mucoromycotina</taxon>
        <taxon>Mucoromycetes</taxon>
        <taxon>Mucorales</taxon>
        <taxon>Phycomycetaceae</taxon>
        <taxon>Phycomyces</taxon>
    </lineage>
</organism>
<proteinExistence type="predicted"/>
<feature type="transmembrane region" description="Helical" evidence="1">
    <location>
        <begin position="12"/>
        <end position="29"/>
    </location>
</feature>
<gene>
    <name evidence="2" type="ORF">J3Q64DRAFT_1725261</name>
</gene>